<dbReference type="PROSITE" id="PS00910">
    <property type="entry name" value="UPF0029"/>
    <property type="match status" value="1"/>
</dbReference>
<proteinExistence type="inferred from homology"/>
<comment type="similarity">
    <text evidence="1">Belongs to the IMPACT family.</text>
</comment>
<dbReference type="EMBL" id="JADILX010000078">
    <property type="protein sequence ID" value="MBO8485715.1"/>
    <property type="molecule type" value="Genomic_DNA"/>
</dbReference>
<gene>
    <name evidence="4" type="ORF">IAB78_04760</name>
</gene>
<dbReference type="InterPro" id="IPR023582">
    <property type="entry name" value="Impact"/>
</dbReference>
<dbReference type="PANTHER" id="PTHR16301">
    <property type="entry name" value="IMPACT-RELATED"/>
    <property type="match status" value="1"/>
</dbReference>
<dbReference type="Gene3D" id="3.30.230.30">
    <property type="entry name" value="Impact, N-terminal domain"/>
    <property type="match status" value="1"/>
</dbReference>
<dbReference type="InterPro" id="IPR036956">
    <property type="entry name" value="Impact_N_sf"/>
</dbReference>
<comment type="caution">
    <text evidence="4">The sequence shown here is derived from an EMBL/GenBank/DDBJ whole genome shotgun (WGS) entry which is preliminary data.</text>
</comment>
<evidence type="ECO:0000313" key="5">
    <source>
        <dbReference type="Proteomes" id="UP000823750"/>
    </source>
</evidence>
<dbReference type="GO" id="GO:0006446">
    <property type="term" value="P:regulation of translational initiation"/>
    <property type="evidence" value="ECO:0007669"/>
    <property type="project" value="TreeGrafter"/>
</dbReference>
<accession>A0A9D9J2W5</accession>
<dbReference type="Proteomes" id="UP000823750">
    <property type="component" value="Unassembled WGS sequence"/>
</dbReference>
<evidence type="ECO:0000259" key="3">
    <source>
        <dbReference type="Pfam" id="PF01205"/>
    </source>
</evidence>
<dbReference type="InterPro" id="IPR020569">
    <property type="entry name" value="UPF0029_Impact_CS"/>
</dbReference>
<reference evidence="4" key="2">
    <citation type="journal article" date="2021" name="PeerJ">
        <title>Extensive microbial diversity within the chicken gut microbiome revealed by metagenomics and culture.</title>
        <authorList>
            <person name="Gilroy R."/>
            <person name="Ravi A."/>
            <person name="Getino M."/>
            <person name="Pursley I."/>
            <person name="Horton D.L."/>
            <person name="Alikhan N.F."/>
            <person name="Baker D."/>
            <person name="Gharbi K."/>
            <person name="Hall N."/>
            <person name="Watson M."/>
            <person name="Adriaenssens E.M."/>
            <person name="Foster-Nyarko E."/>
            <person name="Jarju S."/>
            <person name="Secka A."/>
            <person name="Antonio M."/>
            <person name="Oren A."/>
            <person name="Chaudhuri R.R."/>
            <person name="La Ragione R."/>
            <person name="Hildebrand F."/>
            <person name="Pallen M.J."/>
        </authorList>
    </citation>
    <scope>NUCLEOTIDE SEQUENCE</scope>
    <source>
        <strain evidence="4">B2-16538</strain>
    </source>
</reference>
<feature type="domain" description="Impact N-terminal" evidence="3">
    <location>
        <begin position="27"/>
        <end position="131"/>
    </location>
</feature>
<dbReference type="SUPFAM" id="SSF54211">
    <property type="entry name" value="Ribosomal protein S5 domain 2-like"/>
    <property type="match status" value="1"/>
</dbReference>
<dbReference type="Pfam" id="PF01205">
    <property type="entry name" value="Impact_N"/>
    <property type="match status" value="1"/>
</dbReference>
<dbReference type="InterPro" id="IPR020568">
    <property type="entry name" value="Ribosomal_Su5_D2-typ_SF"/>
</dbReference>
<organism evidence="4 5">
    <name type="scientific">Candidatus Cryptobacteroides excrementavium</name>
    <dbReference type="NCBI Taxonomy" id="2840759"/>
    <lineage>
        <taxon>Bacteria</taxon>
        <taxon>Pseudomonadati</taxon>
        <taxon>Bacteroidota</taxon>
        <taxon>Bacteroidia</taxon>
        <taxon>Bacteroidales</taxon>
        <taxon>Candidatus Cryptobacteroides</taxon>
    </lineage>
</organism>
<evidence type="ECO:0000313" key="4">
    <source>
        <dbReference type="EMBL" id="MBO8485715.1"/>
    </source>
</evidence>
<sequence>MNTAGDTIRDSYKSISAPTEGLFKDNGSRFIAHAYPVETEEEIKEIVASLRKEYHDARHHCYAWRLGHLGDRYRANDDGEPSGSSGRPILGQIDSRGLSDVLVVVTRYFGGIKLGIPGLVRAYRTSTADALDKAVTIEKTASRKFRLDFGYMSMNDVMKMVKDLGLTPCNQGYGMECSMEVAVRLSMEEEFMRRVSGIGGCSATDTHSSTAKGTAQTDGMTNDTIRLQ</sequence>
<evidence type="ECO:0000256" key="2">
    <source>
        <dbReference type="SAM" id="MobiDB-lite"/>
    </source>
</evidence>
<dbReference type="GO" id="GO:0005737">
    <property type="term" value="C:cytoplasm"/>
    <property type="evidence" value="ECO:0007669"/>
    <property type="project" value="TreeGrafter"/>
</dbReference>
<reference evidence="4" key="1">
    <citation type="submission" date="2020-10" db="EMBL/GenBank/DDBJ databases">
        <authorList>
            <person name="Gilroy R."/>
        </authorList>
    </citation>
    <scope>NUCLEOTIDE SEQUENCE</scope>
    <source>
        <strain evidence="4">B2-16538</strain>
    </source>
</reference>
<dbReference type="InterPro" id="IPR001498">
    <property type="entry name" value="Impact_N"/>
</dbReference>
<evidence type="ECO:0000256" key="1">
    <source>
        <dbReference type="ARBA" id="ARBA00007665"/>
    </source>
</evidence>
<dbReference type="AlphaFoldDB" id="A0A9D9J2W5"/>
<name>A0A9D9J2W5_9BACT</name>
<feature type="region of interest" description="Disordered" evidence="2">
    <location>
        <begin position="203"/>
        <end position="228"/>
    </location>
</feature>
<dbReference type="PANTHER" id="PTHR16301:SF20">
    <property type="entry name" value="IMPACT FAMILY MEMBER YIGZ"/>
    <property type="match status" value="1"/>
</dbReference>
<protein>
    <submittedName>
        <fullName evidence="4">YigZ family protein</fullName>
    </submittedName>
</protein>